<protein>
    <recommendedName>
        <fullName evidence="4">PGG domain-containing protein</fullName>
    </recommendedName>
</protein>
<dbReference type="EMBL" id="JASSZA010000015">
    <property type="protein sequence ID" value="KAK2092107.1"/>
    <property type="molecule type" value="Genomic_DNA"/>
</dbReference>
<keyword evidence="1" id="KW-1133">Transmembrane helix</keyword>
<feature type="transmembrane region" description="Helical" evidence="1">
    <location>
        <begin position="136"/>
        <end position="161"/>
    </location>
</feature>
<keyword evidence="3" id="KW-1185">Reference proteome</keyword>
<evidence type="ECO:0000313" key="2">
    <source>
        <dbReference type="EMBL" id="KAK2092107.1"/>
    </source>
</evidence>
<proteinExistence type="predicted"/>
<name>A0ABQ9U6X7_SAGOE</name>
<feature type="transmembrane region" description="Helical" evidence="1">
    <location>
        <begin position="181"/>
        <end position="198"/>
    </location>
</feature>
<feature type="transmembrane region" description="Helical" evidence="1">
    <location>
        <begin position="205"/>
        <end position="223"/>
    </location>
</feature>
<evidence type="ECO:0008006" key="4">
    <source>
        <dbReference type="Google" id="ProtNLM"/>
    </source>
</evidence>
<keyword evidence="1" id="KW-0472">Membrane</keyword>
<dbReference type="Proteomes" id="UP001266305">
    <property type="component" value="Unassembled WGS sequence"/>
</dbReference>
<feature type="transmembrane region" description="Helical" evidence="1">
    <location>
        <begin position="6"/>
        <end position="26"/>
    </location>
</feature>
<gene>
    <name evidence="2" type="ORF">P7K49_028635</name>
</gene>
<organism evidence="2 3">
    <name type="scientific">Saguinus oedipus</name>
    <name type="common">Cotton-top tamarin</name>
    <name type="synonym">Oedipomidas oedipus</name>
    <dbReference type="NCBI Taxonomy" id="9490"/>
    <lineage>
        <taxon>Eukaryota</taxon>
        <taxon>Metazoa</taxon>
        <taxon>Chordata</taxon>
        <taxon>Craniata</taxon>
        <taxon>Vertebrata</taxon>
        <taxon>Euteleostomi</taxon>
        <taxon>Mammalia</taxon>
        <taxon>Eutheria</taxon>
        <taxon>Euarchontoglires</taxon>
        <taxon>Primates</taxon>
        <taxon>Haplorrhini</taxon>
        <taxon>Platyrrhini</taxon>
        <taxon>Cebidae</taxon>
        <taxon>Callitrichinae</taxon>
        <taxon>Saguinus</taxon>
    </lineage>
</organism>
<evidence type="ECO:0000256" key="1">
    <source>
        <dbReference type="SAM" id="Phobius"/>
    </source>
</evidence>
<accession>A0ABQ9U6X7</accession>
<sequence length="239" mass="26770">MTNYVTFVVGEILLLILTICSLAAIFPRVRGTFLLSSKASGSGPPGHLEHLGILSQDRRVAGQRQTALKTVPCPGLASERWTGGWCCPYLPEWSCCGKGCDLEAVLSCRHVDEAFPKKLVGFSTWIDRTRWARNTWAMLAIFILVMANVVDMLSCLQYYVGPSNTTAGMEMEGRCLENPKYYNYVAVLSLIATIMLVQVSHMVKLTLMLLVAGAVAAINLYAWRPIFDEYDRKRFREYE</sequence>
<comment type="caution">
    <text evidence="2">The sequence shown here is derived from an EMBL/GenBank/DDBJ whole genome shotgun (WGS) entry which is preliminary data.</text>
</comment>
<reference evidence="2 3" key="1">
    <citation type="submission" date="2023-05" db="EMBL/GenBank/DDBJ databases">
        <title>B98-5 Cell Line De Novo Hybrid Assembly: An Optical Mapping Approach.</title>
        <authorList>
            <person name="Kananen K."/>
            <person name="Auerbach J.A."/>
            <person name="Kautto E."/>
            <person name="Blachly J.S."/>
        </authorList>
    </citation>
    <scope>NUCLEOTIDE SEQUENCE [LARGE SCALE GENOMIC DNA]</scope>
    <source>
        <strain evidence="2">B95-8</strain>
        <tissue evidence="2">Cell line</tissue>
    </source>
</reference>
<keyword evidence="1" id="KW-0812">Transmembrane</keyword>
<evidence type="ECO:0000313" key="3">
    <source>
        <dbReference type="Proteomes" id="UP001266305"/>
    </source>
</evidence>